<dbReference type="Gene3D" id="2.40.40.10">
    <property type="entry name" value="RlpA-like domain"/>
    <property type="match status" value="1"/>
</dbReference>
<dbReference type="EMBL" id="CP106877">
    <property type="protein sequence ID" value="WAA12332.1"/>
    <property type="molecule type" value="Genomic_DNA"/>
</dbReference>
<dbReference type="InterPro" id="IPR007137">
    <property type="entry name" value="DUF348"/>
</dbReference>
<keyword evidence="1" id="KW-0732">Signal</keyword>
<dbReference type="SUPFAM" id="SSF50685">
    <property type="entry name" value="Barwin-like endoglucanases"/>
    <property type="match status" value="1"/>
</dbReference>
<gene>
    <name evidence="4" type="ORF">OE105_12375</name>
</gene>
<name>A0A9E8S074_9BACI</name>
<dbReference type="Proteomes" id="UP001164726">
    <property type="component" value="Chromosome"/>
</dbReference>
<keyword evidence="2" id="KW-0472">Membrane</keyword>
<dbReference type="AlphaFoldDB" id="A0A9E8S074"/>
<dbReference type="GO" id="GO:0004553">
    <property type="term" value="F:hydrolase activity, hydrolyzing O-glycosyl compounds"/>
    <property type="evidence" value="ECO:0007669"/>
    <property type="project" value="InterPro"/>
</dbReference>
<dbReference type="SMART" id="SM01208">
    <property type="entry name" value="G5"/>
    <property type="match status" value="1"/>
</dbReference>
<evidence type="ECO:0000259" key="3">
    <source>
        <dbReference type="PROSITE" id="PS51109"/>
    </source>
</evidence>
<proteinExistence type="predicted"/>
<keyword evidence="2" id="KW-1133">Transmembrane helix</keyword>
<dbReference type="InterPro" id="IPR011098">
    <property type="entry name" value="G5_dom"/>
</dbReference>
<dbReference type="KEGG" id="fhl:OE105_12375"/>
<evidence type="ECO:0000313" key="4">
    <source>
        <dbReference type="EMBL" id="WAA12332.1"/>
    </source>
</evidence>
<evidence type="ECO:0000256" key="1">
    <source>
        <dbReference type="ARBA" id="ARBA00022729"/>
    </source>
</evidence>
<protein>
    <submittedName>
        <fullName evidence="4">Ubiquitin-like domain-containing protein</fullName>
    </submittedName>
</protein>
<sequence>MNLKSMKSLLGNIRLDQKGKILLSASLLIFFSITGFFIYEVTKSTVNLHLNGEEKVVKTHAGQVKDLLEENEVQYQPHDYISPALDEKITDGMTVVWKPAKKVILEIDGVTEEIWTTEETVKDFLEKENIVINEHDVLHVSLDDKIKNNMHIKLDVGFQIVLDDGGKEKKYWTTSTTVGDFLKQQEIELNELDRIEPSLETKLNKESSIVITRVEKVTDVVEEPIDYAVVTKKDSSLLSGSEKVIQQGKEGKRQKEYEVIYENGEEVSRELISEDVIEEAVDKIVAVGTKKITTTASRGKAKGKEFIVRSTAYTASCNGCSGITATGIDLRANPNMKVIAVDPSVIPLGTKVYVEGYGYAIAADTGGGIKGYEIDVFFASKSNAYRWGIRNVKVKILN</sequence>
<dbReference type="InterPro" id="IPR010611">
    <property type="entry name" value="3D_dom"/>
</dbReference>
<dbReference type="RefSeq" id="WP_275420471.1">
    <property type="nucleotide sequence ID" value="NZ_CP106877.1"/>
</dbReference>
<keyword evidence="5" id="KW-1185">Reference proteome</keyword>
<dbReference type="InterPro" id="IPR036908">
    <property type="entry name" value="RlpA-like_sf"/>
</dbReference>
<dbReference type="Pfam" id="PF06725">
    <property type="entry name" value="3D"/>
    <property type="match status" value="1"/>
</dbReference>
<dbReference type="InterPro" id="IPR051933">
    <property type="entry name" value="Resuscitation_pf_RpfB"/>
</dbReference>
<reference evidence="4" key="1">
    <citation type="submission" date="2022-09" db="EMBL/GenBank/DDBJ databases">
        <title>Complete Genomes of Fervidibacillus albus and Fervidibacillus halotolerans isolated from tidal flat sediments.</title>
        <authorList>
            <person name="Kwon K.K."/>
            <person name="Yang S.-H."/>
            <person name="Park M.J."/>
            <person name="Oh H.-M."/>
        </authorList>
    </citation>
    <scope>NUCLEOTIDE SEQUENCE</scope>
    <source>
        <strain evidence="4">MEBiC13594</strain>
    </source>
</reference>
<dbReference type="PANTHER" id="PTHR39160">
    <property type="entry name" value="CELL WALL-BINDING PROTEIN YOCH"/>
    <property type="match status" value="1"/>
</dbReference>
<dbReference type="Pfam" id="PF03990">
    <property type="entry name" value="DUF348"/>
    <property type="match status" value="3"/>
</dbReference>
<feature type="domain" description="G5" evidence="3">
    <location>
        <begin position="211"/>
        <end position="291"/>
    </location>
</feature>
<dbReference type="Pfam" id="PF07501">
    <property type="entry name" value="G5"/>
    <property type="match status" value="1"/>
</dbReference>
<evidence type="ECO:0000313" key="5">
    <source>
        <dbReference type="Proteomes" id="UP001164726"/>
    </source>
</evidence>
<dbReference type="Gene3D" id="2.20.230.10">
    <property type="entry name" value="Resuscitation-promoting factor rpfb"/>
    <property type="match status" value="1"/>
</dbReference>
<dbReference type="GO" id="GO:0019867">
    <property type="term" value="C:outer membrane"/>
    <property type="evidence" value="ECO:0007669"/>
    <property type="project" value="InterPro"/>
</dbReference>
<feature type="transmembrane region" description="Helical" evidence="2">
    <location>
        <begin position="21"/>
        <end position="39"/>
    </location>
</feature>
<keyword evidence="2" id="KW-0812">Transmembrane</keyword>
<dbReference type="PANTHER" id="PTHR39160:SF4">
    <property type="entry name" value="RESUSCITATION-PROMOTING FACTOR RPFB"/>
    <property type="match status" value="1"/>
</dbReference>
<evidence type="ECO:0000256" key="2">
    <source>
        <dbReference type="SAM" id="Phobius"/>
    </source>
</evidence>
<dbReference type="PROSITE" id="PS51109">
    <property type="entry name" value="G5"/>
    <property type="match status" value="1"/>
</dbReference>
<accession>A0A9E8S074</accession>
<dbReference type="GO" id="GO:0009254">
    <property type="term" value="P:peptidoglycan turnover"/>
    <property type="evidence" value="ECO:0007669"/>
    <property type="project" value="InterPro"/>
</dbReference>
<organism evidence="4 5">
    <name type="scientific">Fervidibacillus halotolerans</name>
    <dbReference type="NCBI Taxonomy" id="2980027"/>
    <lineage>
        <taxon>Bacteria</taxon>
        <taxon>Bacillati</taxon>
        <taxon>Bacillota</taxon>
        <taxon>Bacilli</taxon>
        <taxon>Bacillales</taxon>
        <taxon>Bacillaceae</taxon>
        <taxon>Fervidibacillus</taxon>
    </lineage>
</organism>
<dbReference type="CDD" id="cd22786">
    <property type="entry name" value="DPBB_YuiC-like"/>
    <property type="match status" value="1"/>
</dbReference>